<reference evidence="2 3" key="1">
    <citation type="journal article" date="2023" name="bioRxiv">
        <title>High-quality genome assemblies of four members of thePodospora anserinaspecies complex.</title>
        <authorList>
            <person name="Ament-Velasquez S.L."/>
            <person name="Vogan A.A."/>
            <person name="Wallerman O."/>
            <person name="Hartmann F."/>
            <person name="Gautier V."/>
            <person name="Silar P."/>
            <person name="Giraud T."/>
            <person name="Johannesson H."/>
        </authorList>
    </citation>
    <scope>NUCLEOTIDE SEQUENCE [LARGE SCALE GENOMIC DNA]</scope>
    <source>
        <strain evidence="2 3">CBS 112042</strain>
    </source>
</reference>
<evidence type="ECO:0000313" key="2">
    <source>
        <dbReference type="EMBL" id="KAK4643703.1"/>
    </source>
</evidence>
<name>A0ABR0FIB6_9PEZI</name>
<sequence length="160" mass="17655">MESNNNPAKTAASQVAQTSTSINDMDKDQTILATQRPGLTESRNAYHALAKVNEMERRALVAEDRNEKTESTEWVEDKYRDMEMRALDAGKRMLGAERKLAVLEEARLQGKVEEAAKVQPLIGIMIPAGSGYGGCDKGEIEGVESFTGLLRLPFGRDIRV</sequence>
<dbReference type="EMBL" id="JAFFGZ010000006">
    <property type="protein sequence ID" value="KAK4643703.1"/>
    <property type="molecule type" value="Genomic_DNA"/>
</dbReference>
<organism evidence="2 3">
    <name type="scientific">Podospora bellae-mahoneyi</name>
    <dbReference type="NCBI Taxonomy" id="2093777"/>
    <lineage>
        <taxon>Eukaryota</taxon>
        <taxon>Fungi</taxon>
        <taxon>Dikarya</taxon>
        <taxon>Ascomycota</taxon>
        <taxon>Pezizomycotina</taxon>
        <taxon>Sordariomycetes</taxon>
        <taxon>Sordariomycetidae</taxon>
        <taxon>Sordariales</taxon>
        <taxon>Podosporaceae</taxon>
        <taxon>Podospora</taxon>
    </lineage>
</organism>
<keyword evidence="3" id="KW-1185">Reference proteome</keyword>
<comment type="caution">
    <text evidence="2">The sequence shown here is derived from an EMBL/GenBank/DDBJ whole genome shotgun (WGS) entry which is preliminary data.</text>
</comment>
<accession>A0ABR0FIB6</accession>
<dbReference type="RefSeq" id="XP_062732679.1">
    <property type="nucleotide sequence ID" value="XM_062878852.1"/>
</dbReference>
<evidence type="ECO:0000256" key="1">
    <source>
        <dbReference type="SAM" id="MobiDB-lite"/>
    </source>
</evidence>
<feature type="region of interest" description="Disordered" evidence="1">
    <location>
        <begin position="1"/>
        <end position="29"/>
    </location>
</feature>
<protein>
    <submittedName>
        <fullName evidence="2">Uncharacterized protein</fullName>
    </submittedName>
</protein>
<dbReference type="GeneID" id="87898334"/>
<proteinExistence type="predicted"/>
<feature type="compositionally biased region" description="Polar residues" evidence="1">
    <location>
        <begin position="1"/>
        <end position="23"/>
    </location>
</feature>
<gene>
    <name evidence="2" type="ORF">QC761_405750</name>
</gene>
<evidence type="ECO:0000313" key="3">
    <source>
        <dbReference type="Proteomes" id="UP001322138"/>
    </source>
</evidence>
<dbReference type="Proteomes" id="UP001322138">
    <property type="component" value="Unassembled WGS sequence"/>
</dbReference>